<evidence type="ECO:0000256" key="5">
    <source>
        <dbReference type="PROSITE-ProRule" id="PRU00581"/>
    </source>
</evidence>
<keyword evidence="2 5" id="KW-0812">Transmembrane</keyword>
<evidence type="ECO:0000256" key="4">
    <source>
        <dbReference type="ARBA" id="ARBA00023136"/>
    </source>
</evidence>
<evidence type="ECO:0000256" key="6">
    <source>
        <dbReference type="SAM" id="Phobius"/>
    </source>
</evidence>
<dbReference type="EMBL" id="JABFTP020000021">
    <property type="protein sequence ID" value="KAL3268582.1"/>
    <property type="molecule type" value="Genomic_DNA"/>
</dbReference>
<keyword evidence="4 5" id="KW-0472">Membrane</keyword>
<feature type="transmembrane region" description="Helical" evidence="6">
    <location>
        <begin position="146"/>
        <end position="166"/>
    </location>
</feature>
<feature type="transmembrane region" description="Helical" evidence="6">
    <location>
        <begin position="114"/>
        <end position="134"/>
    </location>
</feature>
<dbReference type="Proteomes" id="UP001516400">
    <property type="component" value="Unassembled WGS sequence"/>
</dbReference>
<feature type="domain" description="MARVEL" evidence="7">
    <location>
        <begin position="33"/>
        <end position="176"/>
    </location>
</feature>
<organism evidence="8 9">
    <name type="scientific">Cryptolaemus montrouzieri</name>
    <dbReference type="NCBI Taxonomy" id="559131"/>
    <lineage>
        <taxon>Eukaryota</taxon>
        <taxon>Metazoa</taxon>
        <taxon>Ecdysozoa</taxon>
        <taxon>Arthropoda</taxon>
        <taxon>Hexapoda</taxon>
        <taxon>Insecta</taxon>
        <taxon>Pterygota</taxon>
        <taxon>Neoptera</taxon>
        <taxon>Endopterygota</taxon>
        <taxon>Coleoptera</taxon>
        <taxon>Polyphaga</taxon>
        <taxon>Cucujiformia</taxon>
        <taxon>Coccinelloidea</taxon>
        <taxon>Coccinellidae</taxon>
        <taxon>Scymninae</taxon>
        <taxon>Scymnini</taxon>
        <taxon>Cryptolaemus</taxon>
    </lineage>
</organism>
<evidence type="ECO:0000313" key="8">
    <source>
        <dbReference type="EMBL" id="KAL3268582.1"/>
    </source>
</evidence>
<feature type="transmembrane region" description="Helical" evidence="6">
    <location>
        <begin position="44"/>
        <end position="65"/>
    </location>
</feature>
<comment type="caution">
    <text evidence="8">The sequence shown here is derived from an EMBL/GenBank/DDBJ whole genome shotgun (WGS) entry which is preliminary data.</text>
</comment>
<evidence type="ECO:0000256" key="1">
    <source>
        <dbReference type="ARBA" id="ARBA00004141"/>
    </source>
</evidence>
<proteinExistence type="predicted"/>
<keyword evidence="3 6" id="KW-1133">Transmembrane helix</keyword>
<dbReference type="Pfam" id="PF01284">
    <property type="entry name" value="MARVEL"/>
    <property type="match status" value="1"/>
</dbReference>
<protein>
    <recommendedName>
        <fullName evidence="7">MARVEL domain-containing protein</fullName>
    </recommendedName>
</protein>
<evidence type="ECO:0000313" key="9">
    <source>
        <dbReference type="Proteomes" id="UP001516400"/>
    </source>
</evidence>
<dbReference type="AlphaFoldDB" id="A0ABD2MQU8"/>
<dbReference type="InterPro" id="IPR008253">
    <property type="entry name" value="Marvel"/>
</dbReference>
<keyword evidence="9" id="KW-1185">Reference proteome</keyword>
<reference evidence="8 9" key="1">
    <citation type="journal article" date="2021" name="BMC Biol.">
        <title>Horizontally acquired antibacterial genes associated with adaptive radiation of ladybird beetles.</title>
        <authorList>
            <person name="Li H.S."/>
            <person name="Tang X.F."/>
            <person name="Huang Y.H."/>
            <person name="Xu Z.Y."/>
            <person name="Chen M.L."/>
            <person name="Du X.Y."/>
            <person name="Qiu B.Y."/>
            <person name="Chen P.T."/>
            <person name="Zhang W."/>
            <person name="Slipinski A."/>
            <person name="Escalona H.E."/>
            <person name="Waterhouse R.M."/>
            <person name="Zwick A."/>
            <person name="Pang H."/>
        </authorList>
    </citation>
    <scope>NUCLEOTIDE SEQUENCE [LARGE SCALE GENOMIC DNA]</scope>
    <source>
        <strain evidence="8">SYSU2018</strain>
    </source>
</reference>
<evidence type="ECO:0000259" key="7">
    <source>
        <dbReference type="PROSITE" id="PS51225"/>
    </source>
</evidence>
<gene>
    <name evidence="8" type="ORF">HHI36_007690</name>
</gene>
<dbReference type="GO" id="GO:0016020">
    <property type="term" value="C:membrane"/>
    <property type="evidence" value="ECO:0007669"/>
    <property type="project" value="UniProtKB-SubCell"/>
</dbReference>
<dbReference type="PROSITE" id="PS51225">
    <property type="entry name" value="MARVEL"/>
    <property type="match status" value="1"/>
</dbReference>
<evidence type="ECO:0000256" key="3">
    <source>
        <dbReference type="ARBA" id="ARBA00022989"/>
    </source>
</evidence>
<feature type="transmembrane region" description="Helical" evidence="6">
    <location>
        <begin position="71"/>
        <end position="94"/>
    </location>
</feature>
<accession>A0ABD2MQU8</accession>
<name>A0ABD2MQU8_9CUCU</name>
<comment type="subcellular location">
    <subcellularLocation>
        <location evidence="1">Membrane</location>
        <topology evidence="1">Multi-pass membrane protein</topology>
    </subcellularLocation>
</comment>
<sequence length="179" mass="19857">MRPTIITMQSSSGGNGISCCCCFRCCTCVNLNFLKTEIGVLKTLEIILGMICHSLVLNFGTQYAGTIGSSYQSFLTIASWCTLTTTLLIVCYIVSPRSLGLIRQSLFETAFNTIAAFSYFTACSYLAYAVNMFLQPLALMSSMFQAYPAVSTAYMLGTFVGILYGYDAWKSWTIYRNFR</sequence>
<evidence type="ECO:0000256" key="2">
    <source>
        <dbReference type="ARBA" id="ARBA00022692"/>
    </source>
</evidence>